<dbReference type="EMBL" id="JACXVP010000010">
    <property type="protein sequence ID" value="KAG5581470.1"/>
    <property type="molecule type" value="Genomic_DNA"/>
</dbReference>
<protein>
    <submittedName>
        <fullName evidence="3">Uncharacterized protein</fullName>
    </submittedName>
</protein>
<accession>A0A9J5X2N2</accession>
<evidence type="ECO:0000313" key="4">
    <source>
        <dbReference type="Proteomes" id="UP000824120"/>
    </source>
</evidence>
<feature type="region of interest" description="Disordered" evidence="1">
    <location>
        <begin position="277"/>
        <end position="397"/>
    </location>
</feature>
<feature type="compositionally biased region" description="Basic and acidic residues" evidence="1">
    <location>
        <begin position="277"/>
        <end position="288"/>
    </location>
</feature>
<feature type="signal peptide" evidence="2">
    <location>
        <begin position="1"/>
        <end position="21"/>
    </location>
</feature>
<comment type="caution">
    <text evidence="3">The sequence shown here is derived from an EMBL/GenBank/DDBJ whole genome shotgun (WGS) entry which is preliminary data.</text>
</comment>
<sequence length="397" mass="44009">MCNCNILYLVLSFFLVLSSFSLRYNAVQSDMGCLKSIKKSLADPLNSLASWNFDNQIVGIVCIIMGVSCWNDNENRVLRIDLPNMGLIDDSFNFSVPPLEESLSTPVYGVREIDKSISLAADIFVSPVLHSENMLVCSPTLVLSSDKSPNSEARSVAKHNEGLFTKETNIGSLEVSSTISERVFEEDLHEGEGPESCVLTAGAELYELESPDQVPPRSEPIFDQTPKSFDVGSDKEEEEEEIPLKWLSRGMRGANQSQVNVSELEAVKGASEVDIVEKSAEREKEQQRKGNGKLVLSHSKGDKRKYVTRSETQKVMGNAIAASKAHTERARKRIREGLKPKQPASTPLSIDNSEIESEEAVKYVAKKRRKNEEERIKSKGNQTGGKKSPTKNVKVKK</sequence>
<dbReference type="OrthoDB" id="2151624at2759"/>
<dbReference type="Proteomes" id="UP000824120">
    <property type="component" value="Chromosome 10"/>
</dbReference>
<evidence type="ECO:0000256" key="1">
    <source>
        <dbReference type="SAM" id="MobiDB-lite"/>
    </source>
</evidence>
<dbReference type="AlphaFoldDB" id="A0A9J5X2N2"/>
<gene>
    <name evidence="3" type="ORF">H5410_052097</name>
</gene>
<keyword evidence="2" id="KW-0732">Signal</keyword>
<keyword evidence="4" id="KW-1185">Reference proteome</keyword>
<proteinExistence type="predicted"/>
<feature type="compositionally biased region" description="Polar residues" evidence="1">
    <location>
        <begin position="343"/>
        <end position="352"/>
    </location>
</feature>
<reference evidence="3 4" key="1">
    <citation type="submission" date="2020-09" db="EMBL/GenBank/DDBJ databases">
        <title>De no assembly of potato wild relative species, Solanum commersonii.</title>
        <authorList>
            <person name="Cho K."/>
        </authorList>
    </citation>
    <scope>NUCLEOTIDE SEQUENCE [LARGE SCALE GENOMIC DNA]</scope>
    <source>
        <strain evidence="3">LZ3.2</strain>
        <tissue evidence="3">Leaf</tissue>
    </source>
</reference>
<name>A0A9J5X2N2_SOLCO</name>
<feature type="compositionally biased region" description="Low complexity" evidence="1">
    <location>
        <begin position="386"/>
        <end position="397"/>
    </location>
</feature>
<evidence type="ECO:0000256" key="2">
    <source>
        <dbReference type="SAM" id="SignalP"/>
    </source>
</evidence>
<organism evidence="3 4">
    <name type="scientific">Solanum commersonii</name>
    <name type="common">Commerson's wild potato</name>
    <name type="synonym">Commerson's nightshade</name>
    <dbReference type="NCBI Taxonomy" id="4109"/>
    <lineage>
        <taxon>Eukaryota</taxon>
        <taxon>Viridiplantae</taxon>
        <taxon>Streptophyta</taxon>
        <taxon>Embryophyta</taxon>
        <taxon>Tracheophyta</taxon>
        <taxon>Spermatophyta</taxon>
        <taxon>Magnoliopsida</taxon>
        <taxon>eudicotyledons</taxon>
        <taxon>Gunneridae</taxon>
        <taxon>Pentapetalae</taxon>
        <taxon>asterids</taxon>
        <taxon>lamiids</taxon>
        <taxon>Solanales</taxon>
        <taxon>Solanaceae</taxon>
        <taxon>Solanoideae</taxon>
        <taxon>Solaneae</taxon>
        <taxon>Solanum</taxon>
    </lineage>
</organism>
<feature type="region of interest" description="Disordered" evidence="1">
    <location>
        <begin position="210"/>
        <end position="238"/>
    </location>
</feature>
<evidence type="ECO:0000313" key="3">
    <source>
        <dbReference type="EMBL" id="KAG5581470.1"/>
    </source>
</evidence>
<feature type="chain" id="PRO_5039945634" evidence="2">
    <location>
        <begin position="22"/>
        <end position="397"/>
    </location>
</feature>